<sequence>MAAIPTYNNCGNQPCRKRTPLPSSPSPPKCAMHNRPDPISRPKYSNTMRRPAEDRKAKGNTRQASGHRRAVATFAARQQTHMDVKLEKVWLNTGCQRPSFATQCLAPFFSMSREKKPPRPSQRDGGRMDWKNRSIVAEYIDTSTFCEETGVLLSLCCWFPHHHHHHENHQHHDHQGRADSFLCLLLTIFASTYNG</sequence>
<feature type="region of interest" description="Disordered" evidence="1">
    <location>
        <begin position="1"/>
        <end position="69"/>
    </location>
</feature>
<reference evidence="2 3" key="1">
    <citation type="submission" date="2016-10" db="EMBL/GenBank/DDBJ databases">
        <title>The genome sequence of Colletotrichum fioriniae PJ7.</title>
        <authorList>
            <person name="Baroncelli R."/>
        </authorList>
    </citation>
    <scope>NUCLEOTIDE SEQUENCE [LARGE SCALE GENOMIC DNA]</scope>
    <source>
        <strain evidence="2 3">Tom-12</strain>
    </source>
</reference>
<keyword evidence="3" id="KW-1185">Reference proteome</keyword>
<dbReference type="EMBL" id="MLFU01000003">
    <property type="protein sequence ID" value="KAK1510669.1"/>
    <property type="molecule type" value="Genomic_DNA"/>
</dbReference>
<evidence type="ECO:0000313" key="3">
    <source>
        <dbReference type="Proteomes" id="UP001227543"/>
    </source>
</evidence>
<feature type="compositionally biased region" description="Polar residues" evidence="1">
    <location>
        <begin position="1"/>
        <end position="12"/>
    </location>
</feature>
<accession>A0ABQ9RQL4</accession>
<name>A0ABQ9RQL4_9PEZI</name>
<comment type="caution">
    <text evidence="2">The sequence shown here is derived from an EMBL/GenBank/DDBJ whole genome shotgun (WGS) entry which is preliminary data.</text>
</comment>
<dbReference type="Proteomes" id="UP001227543">
    <property type="component" value="Unassembled WGS sequence"/>
</dbReference>
<evidence type="ECO:0000256" key="1">
    <source>
        <dbReference type="SAM" id="MobiDB-lite"/>
    </source>
</evidence>
<protein>
    <submittedName>
        <fullName evidence="2">Uncharacterized protein</fullName>
    </submittedName>
</protein>
<dbReference type="RefSeq" id="XP_060387745.1">
    <property type="nucleotide sequence ID" value="XM_060517284.1"/>
</dbReference>
<gene>
    <name evidence="2" type="ORF">CTAM01_01242</name>
</gene>
<dbReference type="GeneID" id="85401522"/>
<evidence type="ECO:0000313" key="2">
    <source>
        <dbReference type="EMBL" id="KAK1510669.1"/>
    </source>
</evidence>
<organism evidence="2 3">
    <name type="scientific">Colletotrichum tamarilloi</name>
    <dbReference type="NCBI Taxonomy" id="1209934"/>
    <lineage>
        <taxon>Eukaryota</taxon>
        <taxon>Fungi</taxon>
        <taxon>Dikarya</taxon>
        <taxon>Ascomycota</taxon>
        <taxon>Pezizomycotina</taxon>
        <taxon>Sordariomycetes</taxon>
        <taxon>Hypocreomycetidae</taxon>
        <taxon>Glomerellales</taxon>
        <taxon>Glomerellaceae</taxon>
        <taxon>Colletotrichum</taxon>
        <taxon>Colletotrichum acutatum species complex</taxon>
    </lineage>
</organism>
<proteinExistence type="predicted"/>